<gene>
    <name evidence="8" type="ORF">MAGMO_0043</name>
</gene>
<dbReference type="Pfam" id="PF22692">
    <property type="entry name" value="LlgE_F_G_D1"/>
    <property type="match status" value="1"/>
</dbReference>
<proteinExistence type="inferred from homology"/>
<keyword evidence="3 4" id="KW-0975">Bacterial flagellum</keyword>
<evidence type="ECO:0000256" key="1">
    <source>
        <dbReference type="ARBA" id="ARBA00004117"/>
    </source>
</evidence>
<dbReference type="InterPro" id="IPR037925">
    <property type="entry name" value="FlgE/F/G-like"/>
</dbReference>
<dbReference type="InterPro" id="IPR001444">
    <property type="entry name" value="Flag_bb_rod_N"/>
</dbReference>
<dbReference type="InterPro" id="IPR012836">
    <property type="entry name" value="FlgF"/>
</dbReference>
<feature type="domain" description="Flagellar basal-body/hook protein C-terminal" evidence="6">
    <location>
        <begin position="219"/>
        <end position="262"/>
    </location>
</feature>
<reference evidence="8" key="1">
    <citation type="submission" date="2015-04" db="EMBL/GenBank/DDBJ databases">
        <authorList>
            <person name="Syromyatnikov M.Y."/>
            <person name="Popov V.N."/>
        </authorList>
    </citation>
    <scope>NUCLEOTIDE SEQUENCE</scope>
    <source>
        <strain evidence="8">MO-1</strain>
    </source>
</reference>
<dbReference type="Pfam" id="PF06429">
    <property type="entry name" value="Flg_bbr_C"/>
    <property type="match status" value="1"/>
</dbReference>
<feature type="domain" description="Flagellar hook protein FlgE/F/G-like D1" evidence="7">
    <location>
        <begin position="110"/>
        <end position="173"/>
    </location>
</feature>
<evidence type="ECO:0000256" key="4">
    <source>
        <dbReference type="RuleBase" id="RU362116"/>
    </source>
</evidence>
<evidence type="ECO:0000256" key="3">
    <source>
        <dbReference type="ARBA" id="ARBA00023143"/>
    </source>
</evidence>
<keyword evidence="8" id="KW-0966">Cell projection</keyword>
<dbReference type="NCBIfam" id="TIGR03506">
    <property type="entry name" value="FlgEFG_subfam"/>
    <property type="match status" value="1"/>
</dbReference>
<dbReference type="GO" id="GO:0030694">
    <property type="term" value="C:bacterial-type flagellum basal body, rod"/>
    <property type="evidence" value="ECO:0007669"/>
    <property type="project" value="UniProtKB-UniRule"/>
</dbReference>
<dbReference type="InterPro" id="IPR010930">
    <property type="entry name" value="Flg_bb/hook_C_dom"/>
</dbReference>
<comment type="similarity">
    <text evidence="2 4">Belongs to the flagella basal body rod proteins family.</text>
</comment>
<evidence type="ECO:0000259" key="6">
    <source>
        <dbReference type="Pfam" id="PF06429"/>
    </source>
</evidence>
<dbReference type="AlphaFoldDB" id="A0A1S7LDY9"/>
<evidence type="ECO:0000259" key="5">
    <source>
        <dbReference type="Pfam" id="PF00460"/>
    </source>
</evidence>
<comment type="subunit">
    <text evidence="4">The basal body constitutes a major portion of the flagellar organelle and consists of five rings (E,L,P,S, and M) mounted on a central rod. The rod consists of about 26 subunits of FlgG in the distal portion, and FlgB, FlgC and FlgF are thought to build up the proximal portion of the rod with about 6 subunits each.</text>
</comment>
<organism evidence="8">
    <name type="scientific">Magnetococcus massalia (strain MO-1)</name>
    <dbReference type="NCBI Taxonomy" id="451514"/>
    <lineage>
        <taxon>Bacteria</taxon>
        <taxon>Pseudomonadati</taxon>
        <taxon>Pseudomonadota</taxon>
        <taxon>Magnetococcia</taxon>
        <taxon>Magnetococcales</taxon>
        <taxon>Magnetococcaceae</taxon>
        <taxon>Magnetococcus</taxon>
    </lineage>
</organism>
<dbReference type="EMBL" id="LO017727">
    <property type="protein sequence ID" value="CRH04259.1"/>
    <property type="molecule type" value="Genomic_DNA"/>
</dbReference>
<dbReference type="Pfam" id="PF00460">
    <property type="entry name" value="Flg_bb_rod"/>
    <property type="match status" value="1"/>
</dbReference>
<keyword evidence="8" id="KW-0969">Cilium</keyword>
<comment type="subcellular location">
    <subcellularLocation>
        <location evidence="1 4">Bacterial flagellum basal body</location>
    </subcellularLocation>
</comment>
<feature type="domain" description="Flagellar basal body rod protein N-terminal" evidence="5">
    <location>
        <begin position="5"/>
        <end position="35"/>
    </location>
</feature>
<accession>A0A1S7LDY9</accession>
<evidence type="ECO:0000259" key="7">
    <source>
        <dbReference type="Pfam" id="PF22692"/>
    </source>
</evidence>
<dbReference type="InterPro" id="IPR020013">
    <property type="entry name" value="Flagellar_FlgE/F/G"/>
</dbReference>
<protein>
    <recommendedName>
        <fullName evidence="4">Flagellar basal-body rod protein FlgF</fullName>
    </recommendedName>
</protein>
<dbReference type="PANTHER" id="PTHR30435:SF19">
    <property type="entry name" value="FLAGELLAR BASAL-BODY ROD PROTEIN FLGG"/>
    <property type="match status" value="1"/>
</dbReference>
<keyword evidence="8" id="KW-0282">Flagellum</keyword>
<dbReference type="InterPro" id="IPR053967">
    <property type="entry name" value="LlgE_F_G-like_D1"/>
</dbReference>
<evidence type="ECO:0000313" key="8">
    <source>
        <dbReference type="EMBL" id="CRH04259.1"/>
    </source>
</evidence>
<dbReference type="GO" id="GO:0071978">
    <property type="term" value="P:bacterial-type flagellum-dependent swarming motility"/>
    <property type="evidence" value="ECO:0007669"/>
    <property type="project" value="TreeGrafter"/>
</dbReference>
<name>A0A1S7LDY9_MAGMO</name>
<sequence length="269" mass="28827">MDSGLYAAVNGARRTEMRLEVLANNLANVNTTGFKADQLTFDSYMTQPGPELHPLATDNFMGLRGPGDIPFPFSNPASNAYNMTYPVAFETEVNTSQGHLKATGNPLNMALEGPGFFMLNGEDGRRYTRDGSFEVNGTGELVSKDGYQVLGPGGEPIIVGDGPVSVAPDGTVTSNGEAVGLIGVVDLPKEQLDKVGQNQYKAPQDAEMALDPTQVAIHQGFLEGSNANTIRGMSQMIESHRAYEVYMKMIQAFDGMDNQAINQVGKLQG</sequence>
<evidence type="ECO:0000256" key="2">
    <source>
        <dbReference type="ARBA" id="ARBA00009677"/>
    </source>
</evidence>
<dbReference type="NCBIfam" id="TIGR02490">
    <property type="entry name" value="flgF"/>
    <property type="match status" value="1"/>
</dbReference>
<dbReference type="PANTHER" id="PTHR30435">
    <property type="entry name" value="FLAGELLAR PROTEIN"/>
    <property type="match status" value="1"/>
</dbReference>
<dbReference type="SUPFAM" id="SSF117143">
    <property type="entry name" value="Flagellar hook protein flgE"/>
    <property type="match status" value="1"/>
</dbReference>